<name>A0A5S3PEU8_9RHOB</name>
<keyword evidence="5" id="KW-1185">Reference proteome</keyword>
<dbReference type="AlphaFoldDB" id="A0A5S3PEU8"/>
<feature type="compositionally biased region" description="Low complexity" evidence="2">
    <location>
        <begin position="233"/>
        <end position="251"/>
    </location>
</feature>
<dbReference type="InterPro" id="IPR008258">
    <property type="entry name" value="Transglycosylase_SLT_dom_1"/>
</dbReference>
<dbReference type="SUPFAM" id="SSF53955">
    <property type="entry name" value="Lysozyme-like"/>
    <property type="match status" value="1"/>
</dbReference>
<dbReference type="Proteomes" id="UP000309550">
    <property type="component" value="Unassembled WGS sequence"/>
</dbReference>
<gene>
    <name evidence="4" type="ORF">FDT80_09470</name>
</gene>
<protein>
    <submittedName>
        <fullName evidence="4">Lytic transglycosylase domain-containing protein</fullName>
    </submittedName>
</protein>
<organism evidence="4 5">
    <name type="scientific">Sulfitobacter sabulilitoris</name>
    <dbReference type="NCBI Taxonomy" id="2562655"/>
    <lineage>
        <taxon>Bacteria</taxon>
        <taxon>Pseudomonadati</taxon>
        <taxon>Pseudomonadota</taxon>
        <taxon>Alphaproteobacteria</taxon>
        <taxon>Rhodobacterales</taxon>
        <taxon>Roseobacteraceae</taxon>
        <taxon>Sulfitobacter</taxon>
    </lineage>
</organism>
<dbReference type="InterPro" id="IPR023346">
    <property type="entry name" value="Lysozyme-like_dom_sf"/>
</dbReference>
<feature type="domain" description="Transglycosylase SLT" evidence="3">
    <location>
        <begin position="111"/>
        <end position="168"/>
    </location>
</feature>
<dbReference type="OrthoDB" id="5945995at2"/>
<comment type="similarity">
    <text evidence="1">Belongs to the virb1 family.</text>
</comment>
<dbReference type="EMBL" id="VANS01000002">
    <property type="protein sequence ID" value="TMM52499.1"/>
    <property type="molecule type" value="Genomic_DNA"/>
</dbReference>
<dbReference type="Gene3D" id="1.10.530.10">
    <property type="match status" value="1"/>
</dbReference>
<evidence type="ECO:0000256" key="2">
    <source>
        <dbReference type="SAM" id="MobiDB-lite"/>
    </source>
</evidence>
<evidence type="ECO:0000259" key="3">
    <source>
        <dbReference type="Pfam" id="PF01464"/>
    </source>
</evidence>
<feature type="region of interest" description="Disordered" evidence="2">
    <location>
        <begin position="190"/>
        <end position="251"/>
    </location>
</feature>
<evidence type="ECO:0000313" key="4">
    <source>
        <dbReference type="EMBL" id="TMM52499.1"/>
    </source>
</evidence>
<proteinExistence type="inferred from homology"/>
<sequence>MSLSTGRSIWARLTCCLAFVLGLNWPLAVYPATAATDPAAICDDAAQRASRESGVPLTVLRAITRTETGRRHHGKLQPWAWTVNMEGTGVWFDDEFAARAYVFKHFKRGARSFDIGCFQINYKWHSQAFASIEEMFDPIPNARYAAKFLTTLYDELGDWSKAAGAYHSRTEKYAQTYIARFDAIRAALPKGDTHRPEQVEPARQGRDRNGPANSFPLLRRQNTLPRMGSLVPLGSTGQGSLLSRSGSGLGG</sequence>
<evidence type="ECO:0000313" key="5">
    <source>
        <dbReference type="Proteomes" id="UP000309550"/>
    </source>
</evidence>
<evidence type="ECO:0000256" key="1">
    <source>
        <dbReference type="ARBA" id="ARBA00009387"/>
    </source>
</evidence>
<dbReference type="Pfam" id="PF01464">
    <property type="entry name" value="SLT"/>
    <property type="match status" value="1"/>
</dbReference>
<reference evidence="4 5" key="1">
    <citation type="submission" date="2019-05" db="EMBL/GenBank/DDBJ databases">
        <title>Sulfitobacter sabulilitoris sp. nov., isolated from a marine sand.</title>
        <authorList>
            <person name="Yoon J.-H."/>
        </authorList>
    </citation>
    <scope>NUCLEOTIDE SEQUENCE [LARGE SCALE GENOMIC DNA]</scope>
    <source>
        <strain evidence="4 5">HSMS-29</strain>
    </source>
</reference>
<accession>A0A5S3PEU8</accession>
<comment type="caution">
    <text evidence="4">The sequence shown here is derived from an EMBL/GenBank/DDBJ whole genome shotgun (WGS) entry which is preliminary data.</text>
</comment>
<feature type="compositionally biased region" description="Basic and acidic residues" evidence="2">
    <location>
        <begin position="191"/>
        <end position="209"/>
    </location>
</feature>